<accession>A0A392TF43</accession>
<evidence type="ECO:0000313" key="2">
    <source>
        <dbReference type="Proteomes" id="UP000265520"/>
    </source>
</evidence>
<reference evidence="1 2" key="1">
    <citation type="journal article" date="2018" name="Front. Plant Sci.">
        <title>Red Clover (Trifolium pratense) and Zigzag Clover (T. medium) - A Picture of Genomic Similarities and Differences.</title>
        <authorList>
            <person name="Dluhosova J."/>
            <person name="Istvanek J."/>
            <person name="Nedelnik J."/>
            <person name="Repkova J."/>
        </authorList>
    </citation>
    <scope>NUCLEOTIDE SEQUENCE [LARGE SCALE GENOMIC DNA]</scope>
    <source>
        <strain evidence="2">cv. 10/8</strain>
        <tissue evidence="1">Leaf</tissue>
    </source>
</reference>
<keyword evidence="2" id="KW-1185">Reference proteome</keyword>
<feature type="non-terminal residue" evidence="1">
    <location>
        <position position="1"/>
    </location>
</feature>
<organism evidence="1 2">
    <name type="scientific">Trifolium medium</name>
    <dbReference type="NCBI Taxonomy" id="97028"/>
    <lineage>
        <taxon>Eukaryota</taxon>
        <taxon>Viridiplantae</taxon>
        <taxon>Streptophyta</taxon>
        <taxon>Embryophyta</taxon>
        <taxon>Tracheophyta</taxon>
        <taxon>Spermatophyta</taxon>
        <taxon>Magnoliopsida</taxon>
        <taxon>eudicotyledons</taxon>
        <taxon>Gunneridae</taxon>
        <taxon>Pentapetalae</taxon>
        <taxon>rosids</taxon>
        <taxon>fabids</taxon>
        <taxon>Fabales</taxon>
        <taxon>Fabaceae</taxon>
        <taxon>Papilionoideae</taxon>
        <taxon>50 kb inversion clade</taxon>
        <taxon>NPAAA clade</taxon>
        <taxon>Hologalegina</taxon>
        <taxon>IRL clade</taxon>
        <taxon>Trifolieae</taxon>
        <taxon>Trifolium</taxon>
    </lineage>
</organism>
<proteinExistence type="predicted"/>
<dbReference type="Proteomes" id="UP000265520">
    <property type="component" value="Unassembled WGS sequence"/>
</dbReference>
<sequence>VMTGCNPGVQDPTSYLVLLPAVSSAGRPTGPLSDYEAARHY</sequence>
<dbReference type="AlphaFoldDB" id="A0A392TF43"/>
<evidence type="ECO:0000313" key="1">
    <source>
        <dbReference type="EMBL" id="MCI59618.1"/>
    </source>
</evidence>
<name>A0A392TF43_9FABA</name>
<protein>
    <submittedName>
        <fullName evidence="1">Uncharacterized protein</fullName>
    </submittedName>
</protein>
<comment type="caution">
    <text evidence="1">The sequence shown here is derived from an EMBL/GenBank/DDBJ whole genome shotgun (WGS) entry which is preliminary data.</text>
</comment>
<dbReference type="EMBL" id="LXQA010567009">
    <property type="protein sequence ID" value="MCI59618.1"/>
    <property type="molecule type" value="Genomic_DNA"/>
</dbReference>